<organism evidence="1 2">
    <name type="scientific">Kineosphaera limosa NBRC 100340</name>
    <dbReference type="NCBI Taxonomy" id="1184609"/>
    <lineage>
        <taxon>Bacteria</taxon>
        <taxon>Bacillati</taxon>
        <taxon>Actinomycetota</taxon>
        <taxon>Actinomycetes</taxon>
        <taxon>Micrococcales</taxon>
        <taxon>Dermatophilaceae</taxon>
        <taxon>Kineosphaera</taxon>
    </lineage>
</organism>
<accession>K6WUH5</accession>
<proteinExistence type="predicted"/>
<sequence length="102" mass="11226">MSVAKWEQALMAMEDELDVHEAQVRTGEATMVPAWEAPGDLGPLPPQLAERVMSLVRRIGLLSTFVQFQLVAAESDLKHLEHRTESRGTGNRAVALFLDASV</sequence>
<dbReference type="RefSeq" id="WP_006594018.1">
    <property type="nucleotide sequence ID" value="NZ_BAHD01000070.1"/>
</dbReference>
<dbReference type="Proteomes" id="UP000008366">
    <property type="component" value="Unassembled WGS sequence"/>
</dbReference>
<reference evidence="1 2" key="1">
    <citation type="submission" date="2012-08" db="EMBL/GenBank/DDBJ databases">
        <title>Whole genome shotgun sequence of Kineosphaera limosa NBRC 100340.</title>
        <authorList>
            <person name="Yoshida I."/>
            <person name="Isaki S."/>
            <person name="Hosoyama A."/>
            <person name="Tsuchikane K."/>
            <person name="Katsumata H."/>
            <person name="Ando Y."/>
            <person name="Ohji S."/>
            <person name="Hamada M."/>
            <person name="Tamura T."/>
            <person name="Yamazoe A."/>
            <person name="Yamazaki S."/>
            <person name="Fujita N."/>
        </authorList>
    </citation>
    <scope>NUCLEOTIDE SEQUENCE [LARGE SCALE GENOMIC DNA]</scope>
    <source>
        <strain evidence="1 2">NBRC 100340</strain>
    </source>
</reference>
<comment type="caution">
    <text evidence="1">The sequence shown here is derived from an EMBL/GenBank/DDBJ whole genome shotgun (WGS) entry which is preliminary data.</text>
</comment>
<name>K6WUH5_9MICO</name>
<evidence type="ECO:0000313" key="1">
    <source>
        <dbReference type="EMBL" id="GAB97486.1"/>
    </source>
</evidence>
<dbReference type="EMBL" id="BAHD01000070">
    <property type="protein sequence ID" value="GAB97486.1"/>
    <property type="molecule type" value="Genomic_DNA"/>
</dbReference>
<dbReference type="AlphaFoldDB" id="K6WUH5"/>
<keyword evidence="2" id="KW-1185">Reference proteome</keyword>
<gene>
    <name evidence="1" type="ORF">KILIM_070_00230</name>
</gene>
<dbReference type="eggNOG" id="ENOG5031QPJ">
    <property type="taxonomic scope" value="Bacteria"/>
</dbReference>
<evidence type="ECO:0000313" key="2">
    <source>
        <dbReference type="Proteomes" id="UP000008366"/>
    </source>
</evidence>
<dbReference type="STRING" id="1184609.KILIM_070_00230"/>
<dbReference type="OrthoDB" id="5147754at2"/>
<protein>
    <submittedName>
        <fullName evidence="1">Uncharacterized protein</fullName>
    </submittedName>
</protein>